<name>A0ACB9PAZ5_BAUVA</name>
<comment type="caution">
    <text evidence="1">The sequence shown here is derived from an EMBL/GenBank/DDBJ whole genome shotgun (WGS) entry which is preliminary data.</text>
</comment>
<gene>
    <name evidence="1" type="ORF">L6164_012342</name>
</gene>
<evidence type="ECO:0000313" key="1">
    <source>
        <dbReference type="EMBL" id="KAI4345197.1"/>
    </source>
</evidence>
<dbReference type="EMBL" id="CM039430">
    <property type="protein sequence ID" value="KAI4345197.1"/>
    <property type="molecule type" value="Genomic_DNA"/>
</dbReference>
<dbReference type="Proteomes" id="UP000828941">
    <property type="component" value="Chromosome 5"/>
</dbReference>
<reference evidence="1 2" key="1">
    <citation type="journal article" date="2022" name="DNA Res.">
        <title>Chromosomal-level genome assembly of the orchid tree Bauhinia variegata (Leguminosae; Cercidoideae) supports the allotetraploid origin hypothesis of Bauhinia.</title>
        <authorList>
            <person name="Zhong Y."/>
            <person name="Chen Y."/>
            <person name="Zheng D."/>
            <person name="Pang J."/>
            <person name="Liu Y."/>
            <person name="Luo S."/>
            <person name="Meng S."/>
            <person name="Qian L."/>
            <person name="Wei D."/>
            <person name="Dai S."/>
            <person name="Zhou R."/>
        </authorList>
    </citation>
    <scope>NUCLEOTIDE SEQUENCE [LARGE SCALE GENOMIC DNA]</scope>
    <source>
        <strain evidence="1">BV-YZ2020</strain>
    </source>
</reference>
<proteinExistence type="predicted"/>
<accession>A0ACB9PAZ5</accession>
<organism evidence="1 2">
    <name type="scientific">Bauhinia variegata</name>
    <name type="common">Purple orchid tree</name>
    <name type="synonym">Phanera variegata</name>
    <dbReference type="NCBI Taxonomy" id="167791"/>
    <lineage>
        <taxon>Eukaryota</taxon>
        <taxon>Viridiplantae</taxon>
        <taxon>Streptophyta</taxon>
        <taxon>Embryophyta</taxon>
        <taxon>Tracheophyta</taxon>
        <taxon>Spermatophyta</taxon>
        <taxon>Magnoliopsida</taxon>
        <taxon>eudicotyledons</taxon>
        <taxon>Gunneridae</taxon>
        <taxon>Pentapetalae</taxon>
        <taxon>rosids</taxon>
        <taxon>fabids</taxon>
        <taxon>Fabales</taxon>
        <taxon>Fabaceae</taxon>
        <taxon>Cercidoideae</taxon>
        <taxon>Cercideae</taxon>
        <taxon>Bauhiniinae</taxon>
        <taxon>Bauhinia</taxon>
    </lineage>
</organism>
<evidence type="ECO:0000313" key="2">
    <source>
        <dbReference type="Proteomes" id="UP000828941"/>
    </source>
</evidence>
<sequence>MGCTWAIAPPEESKHSNLQAAVNGQFPSGDIGLGLVFRIVDKLFPDCNLKKLSSVCKMPKRRAKKTVKTTELLPEINENYTRDPKEPQIESQVPQFVDHEVERQIAAIRAVRDVEIERLLTELRLLRSHFNKEQLQSPVLQFIEKTLPNLSFVNDKESKQFEVRWKDKDSRLSMSCADGRDIHVSLLQRLSMAYPDSSAAIPPFSGFKYFTRTSFLGADNLHMKDHVLEEPSETQTRAMQEALQTPGVTSQRLSVGMTPKTLRLPKPGEMLLSVHGSPLGVYKEKNMEAINESEEG</sequence>
<protein>
    <submittedName>
        <fullName evidence="1">Uncharacterized protein</fullName>
    </submittedName>
</protein>
<keyword evidence="2" id="KW-1185">Reference proteome</keyword>